<reference evidence="1" key="1">
    <citation type="submission" date="2016-12" db="EMBL/GenBank/DDBJ databases">
        <title>The genomes of Aspergillus section Nigri reveals drivers in fungal speciation.</title>
        <authorList>
            <consortium name="DOE Joint Genome Institute"/>
            <person name="Vesth T.C."/>
            <person name="Nybo J."/>
            <person name="Theobald S."/>
            <person name="Brandl J."/>
            <person name="Frisvad J.C."/>
            <person name="Nielsen K.F."/>
            <person name="Lyhne E.K."/>
            <person name="Kogle M.E."/>
            <person name="Kuo A."/>
            <person name="Riley R."/>
            <person name="Clum A."/>
            <person name="Nolan M."/>
            <person name="Lipzen A."/>
            <person name="Salamov A."/>
            <person name="Henrissat B."/>
            <person name="Wiebenga A."/>
            <person name="De vries R.P."/>
            <person name="Grigoriev I.V."/>
            <person name="Mortensen U.H."/>
            <person name="Andersen M.R."/>
            <person name="Baker S.E."/>
        </authorList>
    </citation>
    <scope>NUCLEOTIDE SEQUENCE</scope>
    <source>
        <strain evidence="1">CBS 122712</strain>
    </source>
</reference>
<dbReference type="EMBL" id="MSFU01000015">
    <property type="protein sequence ID" value="PWY71278.1"/>
    <property type="molecule type" value="Genomic_DNA"/>
</dbReference>
<gene>
    <name evidence="1" type="ORF">BO83DRAFT_389584</name>
</gene>
<accession>A0A317VE40</accession>
<dbReference type="VEuPathDB" id="FungiDB:BO83DRAFT_389584"/>
<name>A0A317VE40_ASPEC</name>
<dbReference type="Proteomes" id="UP000246171">
    <property type="component" value="Unassembled WGS sequence"/>
</dbReference>
<evidence type="ECO:0000313" key="1">
    <source>
        <dbReference type="EMBL" id="PWY71278.1"/>
    </source>
</evidence>
<evidence type="ECO:0000313" key="2">
    <source>
        <dbReference type="Proteomes" id="UP000246171"/>
    </source>
</evidence>
<protein>
    <submittedName>
        <fullName evidence="1">Uncharacterized protein</fullName>
    </submittedName>
</protein>
<keyword evidence="2" id="KW-1185">Reference proteome</keyword>
<dbReference type="RefSeq" id="XP_025387269.1">
    <property type="nucleotide sequence ID" value="XM_025532808.1"/>
</dbReference>
<dbReference type="GeneID" id="37054770"/>
<comment type="caution">
    <text evidence="1">The sequence shown here is derived from an EMBL/GenBank/DDBJ whole genome shotgun (WGS) entry which is preliminary data.</text>
</comment>
<sequence length="228" mass="25446">MSLFDSRGVRQNRFNLRHWTSFGTQRDRYLQVKKGYKTSHSDSEHHATFSKLYCHLSLVINFHRTVLEYCVWLSHEQQNGSQETRNSGNDDSQAPGFELTIPAEKGYYHLATHETTSVIRPFRSSHFGDKCGPALNSSALERTAQIQVCADDAMICALVDPLDALFQQTLPSKLLTTDVSDAFYANRLLWLWMASGNRSSESGNSCVHAAGGLGFQLLRRGISAGAGE</sequence>
<proteinExistence type="predicted"/>
<dbReference type="AlphaFoldDB" id="A0A317VE40"/>
<organism evidence="1 2">
    <name type="scientific">Aspergillus eucalypticola (strain CBS 122712 / IBT 29274)</name>
    <dbReference type="NCBI Taxonomy" id="1448314"/>
    <lineage>
        <taxon>Eukaryota</taxon>
        <taxon>Fungi</taxon>
        <taxon>Dikarya</taxon>
        <taxon>Ascomycota</taxon>
        <taxon>Pezizomycotina</taxon>
        <taxon>Eurotiomycetes</taxon>
        <taxon>Eurotiomycetidae</taxon>
        <taxon>Eurotiales</taxon>
        <taxon>Aspergillaceae</taxon>
        <taxon>Aspergillus</taxon>
        <taxon>Aspergillus subgen. Circumdati</taxon>
    </lineage>
</organism>